<dbReference type="EMBL" id="JABBFX010000003">
    <property type="protein sequence ID" value="NML47337.1"/>
    <property type="molecule type" value="Genomic_DNA"/>
</dbReference>
<evidence type="ECO:0000256" key="2">
    <source>
        <dbReference type="ARBA" id="ARBA00022649"/>
    </source>
</evidence>
<dbReference type="GO" id="GO:0004540">
    <property type="term" value="F:RNA nuclease activity"/>
    <property type="evidence" value="ECO:0007669"/>
    <property type="project" value="InterPro"/>
</dbReference>
<proteinExistence type="inferred from homology"/>
<evidence type="ECO:0000256" key="6">
    <source>
        <dbReference type="ARBA" id="ARBA00022842"/>
    </source>
</evidence>
<evidence type="ECO:0000256" key="8">
    <source>
        <dbReference type="HAMAP-Rule" id="MF_00265"/>
    </source>
</evidence>
<evidence type="ECO:0000256" key="3">
    <source>
        <dbReference type="ARBA" id="ARBA00022722"/>
    </source>
</evidence>
<keyword evidence="5 8" id="KW-0378">Hydrolase</keyword>
<feature type="domain" description="PIN" evidence="9">
    <location>
        <begin position="3"/>
        <end position="122"/>
    </location>
</feature>
<evidence type="ECO:0000256" key="4">
    <source>
        <dbReference type="ARBA" id="ARBA00022723"/>
    </source>
</evidence>
<dbReference type="GO" id="GO:0090729">
    <property type="term" value="F:toxin activity"/>
    <property type="evidence" value="ECO:0007669"/>
    <property type="project" value="UniProtKB-KW"/>
</dbReference>
<evidence type="ECO:0000313" key="10">
    <source>
        <dbReference type="EMBL" id="NML47337.1"/>
    </source>
</evidence>
<dbReference type="CDD" id="cd09882">
    <property type="entry name" value="PIN_MtVapC3-like_start"/>
    <property type="match status" value="1"/>
</dbReference>
<evidence type="ECO:0000259" key="9">
    <source>
        <dbReference type="Pfam" id="PF01850"/>
    </source>
</evidence>
<keyword evidence="3 8" id="KW-0540">Nuclease</keyword>
<dbReference type="GO" id="GO:0016787">
    <property type="term" value="F:hydrolase activity"/>
    <property type="evidence" value="ECO:0007669"/>
    <property type="project" value="UniProtKB-KW"/>
</dbReference>
<dbReference type="InterPro" id="IPR002716">
    <property type="entry name" value="PIN_dom"/>
</dbReference>
<dbReference type="RefSeq" id="WP_169421622.1">
    <property type="nucleotide sequence ID" value="NZ_JABBFX010000003.1"/>
</dbReference>
<dbReference type="Gene3D" id="3.40.50.1010">
    <property type="entry name" value="5'-nuclease"/>
    <property type="match status" value="1"/>
</dbReference>
<dbReference type="PANTHER" id="PTHR33653">
    <property type="entry name" value="RIBONUCLEASE VAPC2"/>
    <property type="match status" value="1"/>
</dbReference>
<dbReference type="EC" id="3.1.-.-" evidence="8"/>
<dbReference type="AlphaFoldDB" id="A0A848HA39"/>
<dbReference type="HAMAP" id="MF_00265">
    <property type="entry name" value="VapC_Nob1"/>
    <property type="match status" value="1"/>
</dbReference>
<evidence type="ECO:0000256" key="7">
    <source>
        <dbReference type="ARBA" id="ARBA00038093"/>
    </source>
</evidence>
<dbReference type="GO" id="GO:0000287">
    <property type="term" value="F:magnesium ion binding"/>
    <property type="evidence" value="ECO:0007669"/>
    <property type="project" value="UniProtKB-UniRule"/>
</dbReference>
<protein>
    <recommendedName>
        <fullName evidence="8">Ribonuclease VapC</fullName>
        <shortName evidence="8">RNase VapC</shortName>
        <ecNumber evidence="8">3.1.-.-</ecNumber>
    </recommendedName>
    <alternativeName>
        <fullName evidence="8">Toxin VapC</fullName>
    </alternativeName>
</protein>
<reference evidence="10 11" key="1">
    <citation type="submission" date="2020-04" db="EMBL/GenBank/DDBJ databases">
        <title>Ramlibacter sp. G-1-2-2 isolated from soil.</title>
        <authorList>
            <person name="Dahal R.H."/>
        </authorList>
    </citation>
    <scope>NUCLEOTIDE SEQUENCE [LARGE SCALE GENOMIC DNA]</scope>
    <source>
        <strain evidence="10 11">G-1-2-2</strain>
    </source>
</reference>
<comment type="caution">
    <text evidence="10">The sequence shown here is derived from an EMBL/GenBank/DDBJ whole genome shotgun (WGS) entry which is preliminary data.</text>
</comment>
<sequence>MLLVDSSVWIDRSLGIETDATRFVDFHDNQQEIAVTGIIYQEVLQGARSDRGFDALRDMLSAMLLLEPRELSTYEIAATLYRRARKAGFTIRKPNDCLIAAVALEHGALLVHNDRDFVALAEVEPALLIFPGRPH</sequence>
<feature type="binding site" evidence="8">
    <location>
        <position position="96"/>
    </location>
    <ligand>
        <name>Mg(2+)</name>
        <dbReference type="ChEBI" id="CHEBI:18420"/>
    </ligand>
</feature>
<organism evidence="10 11">
    <name type="scientific">Ramlibacter agri</name>
    <dbReference type="NCBI Taxonomy" id="2728837"/>
    <lineage>
        <taxon>Bacteria</taxon>
        <taxon>Pseudomonadati</taxon>
        <taxon>Pseudomonadota</taxon>
        <taxon>Betaproteobacteria</taxon>
        <taxon>Burkholderiales</taxon>
        <taxon>Comamonadaceae</taxon>
        <taxon>Ramlibacter</taxon>
    </lineage>
</organism>
<keyword evidence="8" id="KW-0800">Toxin</keyword>
<accession>A0A848HA39</accession>
<feature type="binding site" evidence="8">
    <location>
        <position position="5"/>
    </location>
    <ligand>
        <name>Mg(2+)</name>
        <dbReference type="ChEBI" id="CHEBI:18420"/>
    </ligand>
</feature>
<evidence type="ECO:0000256" key="1">
    <source>
        <dbReference type="ARBA" id="ARBA00001946"/>
    </source>
</evidence>
<name>A0A848HA39_9BURK</name>
<keyword evidence="6 8" id="KW-0460">Magnesium</keyword>
<dbReference type="InterPro" id="IPR022907">
    <property type="entry name" value="VapC_family"/>
</dbReference>
<dbReference type="Pfam" id="PF01850">
    <property type="entry name" value="PIN"/>
    <property type="match status" value="1"/>
</dbReference>
<gene>
    <name evidence="8" type="primary">vapC</name>
    <name evidence="10" type="ORF">HHL11_26550</name>
</gene>
<evidence type="ECO:0000313" key="11">
    <source>
        <dbReference type="Proteomes" id="UP000541185"/>
    </source>
</evidence>
<comment type="similarity">
    <text evidence="7 8">Belongs to the PINc/VapC protein family.</text>
</comment>
<comment type="cofactor">
    <cofactor evidence="1 8">
        <name>Mg(2+)</name>
        <dbReference type="ChEBI" id="CHEBI:18420"/>
    </cofactor>
</comment>
<dbReference type="Proteomes" id="UP000541185">
    <property type="component" value="Unassembled WGS sequence"/>
</dbReference>
<keyword evidence="4 8" id="KW-0479">Metal-binding</keyword>
<keyword evidence="2 8" id="KW-1277">Toxin-antitoxin system</keyword>
<dbReference type="InterPro" id="IPR050556">
    <property type="entry name" value="Type_II_TA_system_RNase"/>
</dbReference>
<keyword evidence="11" id="KW-1185">Reference proteome</keyword>
<dbReference type="InterPro" id="IPR029060">
    <property type="entry name" value="PIN-like_dom_sf"/>
</dbReference>
<dbReference type="PANTHER" id="PTHR33653:SF1">
    <property type="entry name" value="RIBONUCLEASE VAPC2"/>
    <property type="match status" value="1"/>
</dbReference>
<evidence type="ECO:0000256" key="5">
    <source>
        <dbReference type="ARBA" id="ARBA00022801"/>
    </source>
</evidence>
<dbReference type="SUPFAM" id="SSF88723">
    <property type="entry name" value="PIN domain-like"/>
    <property type="match status" value="1"/>
</dbReference>
<comment type="function">
    <text evidence="8">Toxic component of a toxin-antitoxin (TA) system. An RNase.</text>
</comment>